<evidence type="ECO:0000256" key="2">
    <source>
        <dbReference type="SAM" id="SignalP"/>
    </source>
</evidence>
<evidence type="ECO:0000256" key="1">
    <source>
        <dbReference type="SAM" id="MobiDB-lite"/>
    </source>
</evidence>
<sequence>MKLLKAVAIKAALALIATDVAFADVLTTIDTYIGASDLSIGPITVSSKYQTLPEGEPTTASTGCSTASPSVPSPLNAWNGSMPQVTTDAEMSQPSRVIESIETLSTVTAVSSKRNWFDFFGGKEDKDSLKRSAAIYKTVVTTSPEIAPSLLDRRDWDDWVDWPTTSGGTSNPLTSSSSSSLPPIDHETTSTAPTSVTTSSSKAGNSPAGGHDIYE</sequence>
<evidence type="ECO:0000313" key="3">
    <source>
        <dbReference type="EMBL" id="EXJ84792.1"/>
    </source>
</evidence>
<comment type="caution">
    <text evidence="3">The sequence shown here is derived from an EMBL/GenBank/DDBJ whole genome shotgun (WGS) entry which is preliminary data.</text>
</comment>
<dbReference type="RefSeq" id="XP_007733777.1">
    <property type="nucleotide sequence ID" value="XM_007735587.1"/>
</dbReference>
<gene>
    <name evidence="3" type="ORF">A1O3_05464</name>
</gene>
<proteinExistence type="predicted"/>
<feature type="chain" id="PRO_5004932221" evidence="2">
    <location>
        <begin position="24"/>
        <end position="215"/>
    </location>
</feature>
<organism evidence="3 4">
    <name type="scientific">Capronia epimyces CBS 606.96</name>
    <dbReference type="NCBI Taxonomy" id="1182542"/>
    <lineage>
        <taxon>Eukaryota</taxon>
        <taxon>Fungi</taxon>
        <taxon>Dikarya</taxon>
        <taxon>Ascomycota</taxon>
        <taxon>Pezizomycotina</taxon>
        <taxon>Eurotiomycetes</taxon>
        <taxon>Chaetothyriomycetidae</taxon>
        <taxon>Chaetothyriales</taxon>
        <taxon>Herpotrichiellaceae</taxon>
        <taxon>Capronia</taxon>
    </lineage>
</organism>
<evidence type="ECO:0000313" key="4">
    <source>
        <dbReference type="Proteomes" id="UP000019478"/>
    </source>
</evidence>
<dbReference type="GeneID" id="19169577"/>
<protein>
    <submittedName>
        <fullName evidence="3">Uncharacterized protein</fullName>
    </submittedName>
</protein>
<keyword evidence="4" id="KW-1185">Reference proteome</keyword>
<dbReference type="AlphaFoldDB" id="W9XW48"/>
<dbReference type="Proteomes" id="UP000019478">
    <property type="component" value="Unassembled WGS sequence"/>
</dbReference>
<feature type="region of interest" description="Disordered" evidence="1">
    <location>
        <begin position="51"/>
        <end position="70"/>
    </location>
</feature>
<feature type="compositionally biased region" description="Polar residues" evidence="1">
    <location>
        <begin position="58"/>
        <end position="70"/>
    </location>
</feature>
<reference evidence="3 4" key="1">
    <citation type="submission" date="2013-03" db="EMBL/GenBank/DDBJ databases">
        <title>The Genome Sequence of Capronia epimyces CBS 606.96.</title>
        <authorList>
            <consortium name="The Broad Institute Genomics Platform"/>
            <person name="Cuomo C."/>
            <person name="de Hoog S."/>
            <person name="Gorbushina A."/>
            <person name="Walker B."/>
            <person name="Young S.K."/>
            <person name="Zeng Q."/>
            <person name="Gargeya S."/>
            <person name="Fitzgerald M."/>
            <person name="Haas B."/>
            <person name="Abouelleil A."/>
            <person name="Allen A.W."/>
            <person name="Alvarado L."/>
            <person name="Arachchi H.M."/>
            <person name="Berlin A.M."/>
            <person name="Chapman S.B."/>
            <person name="Gainer-Dewar J."/>
            <person name="Goldberg J."/>
            <person name="Griggs A."/>
            <person name="Gujja S."/>
            <person name="Hansen M."/>
            <person name="Howarth C."/>
            <person name="Imamovic A."/>
            <person name="Ireland A."/>
            <person name="Larimer J."/>
            <person name="McCowan C."/>
            <person name="Murphy C."/>
            <person name="Pearson M."/>
            <person name="Poon T.W."/>
            <person name="Priest M."/>
            <person name="Roberts A."/>
            <person name="Saif S."/>
            <person name="Shea T."/>
            <person name="Sisk P."/>
            <person name="Sykes S."/>
            <person name="Wortman J."/>
            <person name="Nusbaum C."/>
            <person name="Birren B."/>
        </authorList>
    </citation>
    <scope>NUCLEOTIDE SEQUENCE [LARGE SCALE GENOMIC DNA]</scope>
    <source>
        <strain evidence="3 4">CBS 606.96</strain>
    </source>
</reference>
<dbReference type="HOGENOM" id="CLU_1283107_0_0_1"/>
<dbReference type="EMBL" id="AMGY01000004">
    <property type="protein sequence ID" value="EXJ84792.1"/>
    <property type="molecule type" value="Genomic_DNA"/>
</dbReference>
<feature type="compositionally biased region" description="Low complexity" evidence="1">
    <location>
        <begin position="162"/>
        <end position="201"/>
    </location>
</feature>
<keyword evidence="2" id="KW-0732">Signal</keyword>
<feature type="region of interest" description="Disordered" evidence="1">
    <location>
        <begin position="162"/>
        <end position="215"/>
    </location>
</feature>
<name>W9XW48_9EURO</name>
<feature type="signal peptide" evidence="2">
    <location>
        <begin position="1"/>
        <end position="23"/>
    </location>
</feature>
<accession>W9XW48</accession>